<evidence type="ECO:0000256" key="1">
    <source>
        <dbReference type="SAM" id="Phobius"/>
    </source>
</evidence>
<proteinExistence type="predicted"/>
<reference evidence="2 3" key="1">
    <citation type="submission" date="2016-03" db="EMBL/GenBank/DDBJ databases">
        <title>Genome sequence of Pontibacter sp. nov., of the family cytophagaceae, isolated from marine sediment of the Yellow Sea, China.</title>
        <authorList>
            <person name="Zhang G."/>
            <person name="Zhang R."/>
        </authorList>
    </citation>
    <scope>NUCLEOTIDE SEQUENCE [LARGE SCALE GENOMIC DNA]</scope>
    <source>
        <strain evidence="2 3">S10-8</strain>
    </source>
</reference>
<feature type="transmembrane region" description="Helical" evidence="1">
    <location>
        <begin position="191"/>
        <end position="214"/>
    </location>
</feature>
<keyword evidence="1" id="KW-0812">Transmembrane</keyword>
<feature type="transmembrane region" description="Helical" evidence="1">
    <location>
        <begin position="99"/>
        <end position="117"/>
    </location>
</feature>
<protein>
    <submittedName>
        <fullName evidence="2">Uncharacterized protein</fullName>
    </submittedName>
</protein>
<comment type="caution">
    <text evidence="2">The sequence shown here is derived from an EMBL/GenBank/DDBJ whole genome shotgun (WGS) entry which is preliminary data.</text>
</comment>
<dbReference type="RefSeq" id="WP_073854314.1">
    <property type="nucleotide sequence ID" value="NZ_LVWA01000011.1"/>
</dbReference>
<feature type="transmembrane region" description="Helical" evidence="1">
    <location>
        <begin position="129"/>
        <end position="147"/>
    </location>
</feature>
<dbReference type="AlphaFoldDB" id="A0A1Q5P9H1"/>
<feature type="transmembrane region" description="Helical" evidence="1">
    <location>
        <begin position="38"/>
        <end position="63"/>
    </location>
</feature>
<keyword evidence="1" id="KW-0472">Membrane</keyword>
<dbReference type="STRING" id="1797110.A3841_04820"/>
<dbReference type="OrthoDB" id="851298at2"/>
<feature type="transmembrane region" description="Helical" evidence="1">
    <location>
        <begin position="12"/>
        <end position="31"/>
    </location>
</feature>
<keyword evidence="3" id="KW-1185">Reference proteome</keyword>
<gene>
    <name evidence="2" type="ORF">A3841_04820</name>
</gene>
<evidence type="ECO:0000313" key="3">
    <source>
        <dbReference type="Proteomes" id="UP000186551"/>
    </source>
</evidence>
<feature type="transmembrane region" description="Helical" evidence="1">
    <location>
        <begin position="159"/>
        <end position="185"/>
    </location>
</feature>
<dbReference type="Proteomes" id="UP000186551">
    <property type="component" value="Unassembled WGS sequence"/>
</dbReference>
<accession>A0A1Q5P9H1</accession>
<name>A0A1Q5P9H1_9BACT</name>
<feature type="transmembrane region" description="Helical" evidence="1">
    <location>
        <begin position="69"/>
        <end position="87"/>
    </location>
</feature>
<keyword evidence="1" id="KW-1133">Transmembrane helix</keyword>
<organism evidence="2 3">
    <name type="scientific">Pontibacter flavimaris</name>
    <dbReference type="NCBI Taxonomy" id="1797110"/>
    <lineage>
        <taxon>Bacteria</taxon>
        <taxon>Pseudomonadati</taxon>
        <taxon>Bacteroidota</taxon>
        <taxon>Cytophagia</taxon>
        <taxon>Cytophagales</taxon>
        <taxon>Hymenobacteraceae</taxon>
        <taxon>Pontibacter</taxon>
    </lineage>
</organism>
<sequence>MEFYIREIYPWLVDVSSFSFSIPLIAGILLIKKRDSKLFNLLLLYTVFIALIEITGQLTIYLGTRNNHWIQHIYTPIEYVLLAMVYFYSLHSRAIKRAIVVSIAGVSLLSVLTGVLVEDITQMNSSTRMIAGALLIAMAVLYFYQTASKPSFTYLDRDPMFVLSSGVIFYQAGTAMAFSMFNAALAESYDAARICISIIVVLNMLFRIILMMALRRAPVA</sequence>
<dbReference type="EMBL" id="LVWA01000011">
    <property type="protein sequence ID" value="OKL38853.1"/>
    <property type="molecule type" value="Genomic_DNA"/>
</dbReference>
<evidence type="ECO:0000313" key="2">
    <source>
        <dbReference type="EMBL" id="OKL38853.1"/>
    </source>
</evidence>